<evidence type="ECO:0000259" key="2">
    <source>
        <dbReference type="Pfam" id="PF01370"/>
    </source>
</evidence>
<organism evidence="4 5">
    <name type="scientific">Nonomuraea insulae</name>
    <dbReference type="NCBI Taxonomy" id="1616787"/>
    <lineage>
        <taxon>Bacteria</taxon>
        <taxon>Bacillati</taxon>
        <taxon>Actinomycetota</taxon>
        <taxon>Actinomycetes</taxon>
        <taxon>Streptosporangiales</taxon>
        <taxon>Streptosporangiaceae</taxon>
        <taxon>Nonomuraea</taxon>
    </lineage>
</organism>
<evidence type="ECO:0000313" key="5">
    <source>
        <dbReference type="Proteomes" id="UP001596058"/>
    </source>
</evidence>
<dbReference type="PANTHER" id="PTHR48079:SF6">
    <property type="entry name" value="NAD(P)-BINDING DOMAIN-CONTAINING PROTEIN-RELATED"/>
    <property type="match status" value="1"/>
</dbReference>
<dbReference type="InterPro" id="IPR051783">
    <property type="entry name" value="NAD(P)-dependent_oxidoreduct"/>
</dbReference>
<evidence type="ECO:0000256" key="1">
    <source>
        <dbReference type="SAM" id="MobiDB-lite"/>
    </source>
</evidence>
<dbReference type="InterPro" id="IPR036291">
    <property type="entry name" value="NAD(P)-bd_dom_sf"/>
</dbReference>
<proteinExistence type="predicted"/>
<dbReference type="Pfam" id="PF03007">
    <property type="entry name" value="WS_DGAT_cat"/>
    <property type="match status" value="1"/>
</dbReference>
<dbReference type="EMBL" id="JBHSPA010000017">
    <property type="protein sequence ID" value="MFC5825066.1"/>
    <property type="molecule type" value="Genomic_DNA"/>
</dbReference>
<name>A0ABW1CK15_9ACTN</name>
<sequence>MTADRLDGARRYLVTGATGFVGGRLTRALLARGDAVMALARPSPRASALRELGVDVVDGDLVSGKGIHEALRGADRVIHLAAVVKARTAAEFWACNRDGTANLVRALAAQPDPPRLVVCSSLAAGNPVSLYGRSKRAGEDAVREHAGEVPAIILRPGIVYGPGDPALLPALLPMIRLGLAPKAGFGPRRYGLIYVDDLCAALLAAADRGNVLRPGDPTAGVYPLSDGTAHHWRDICAAAARAAGRRAPAVLPVPVPLLAAVAALSGLFSRTVPALNRDKVREMRHADWTCVPDEAVHDLGFTPATSLDEGFKAAFDGDTAGGAVAVPPRLSDTAGGAAVVPPRLSDTVGEAGAVPLSLGDHYLRCLAACAKDDSRMHMAVGAHMPGPPPPPEEMRRLVTDRLRQAPVLRYRLTGRGRHACWAPDPDFDPARHVEYHQLEPGQNVYQAITDVMADRPLPRDRPLWRLWVLHGHTAGEHVLLYTVHHAFQDVLATLSVLRALTGDETLPHPVPMPASRSTVSTASALRRTLADLGRLAAPAPRWHPTQAASSPNPRLVVASLDIEALRDIARHADATIPQITLAVLSGALRAWHPEPWQASSRRSREITVNLAISWRGRRNHAALGNHVGVFPVTLPCAEQSPYERLRRIIEQTTLTKVVSQRRTARALYDIPAAAALPVLRTLLPLGTRGSANRLDAGAIQATQMFPGARDLFVCPPLAPGVAAMFVMLHTDDTASISGIFDTHVARPEQVLDLIRQALTELRADVFSHPQPPPTDPEPGIDPGAAS</sequence>
<protein>
    <submittedName>
        <fullName evidence="4">NAD-dependent epimerase/dehydratase family protein</fullName>
    </submittedName>
</protein>
<feature type="domain" description="O-acyltransferase WSD1-like N-terminal" evidence="3">
    <location>
        <begin position="376"/>
        <end position="522"/>
    </location>
</feature>
<dbReference type="RefSeq" id="WP_379514583.1">
    <property type="nucleotide sequence ID" value="NZ_JBHSPA010000017.1"/>
</dbReference>
<evidence type="ECO:0000259" key="3">
    <source>
        <dbReference type="Pfam" id="PF03007"/>
    </source>
</evidence>
<accession>A0ABW1CK15</accession>
<dbReference type="InterPro" id="IPR023213">
    <property type="entry name" value="CAT-like_dom_sf"/>
</dbReference>
<comment type="caution">
    <text evidence="4">The sequence shown here is derived from an EMBL/GenBank/DDBJ whole genome shotgun (WGS) entry which is preliminary data.</text>
</comment>
<feature type="domain" description="NAD-dependent epimerase/dehydratase" evidence="2">
    <location>
        <begin position="13"/>
        <end position="209"/>
    </location>
</feature>
<dbReference type="SUPFAM" id="SSF51735">
    <property type="entry name" value="NAD(P)-binding Rossmann-fold domains"/>
    <property type="match status" value="1"/>
</dbReference>
<feature type="region of interest" description="Disordered" evidence="1">
    <location>
        <begin position="765"/>
        <end position="786"/>
    </location>
</feature>
<keyword evidence="5" id="KW-1185">Reference proteome</keyword>
<dbReference type="Gene3D" id="3.30.559.10">
    <property type="entry name" value="Chloramphenicol acetyltransferase-like domain"/>
    <property type="match status" value="1"/>
</dbReference>
<dbReference type="InterPro" id="IPR001509">
    <property type="entry name" value="Epimerase_deHydtase"/>
</dbReference>
<gene>
    <name evidence="4" type="ORF">ACFPZ3_14490</name>
</gene>
<dbReference type="Gene3D" id="3.40.50.720">
    <property type="entry name" value="NAD(P)-binding Rossmann-like Domain"/>
    <property type="match status" value="1"/>
</dbReference>
<dbReference type="Pfam" id="PF01370">
    <property type="entry name" value="Epimerase"/>
    <property type="match status" value="1"/>
</dbReference>
<dbReference type="PANTHER" id="PTHR48079">
    <property type="entry name" value="PROTEIN YEEZ"/>
    <property type="match status" value="1"/>
</dbReference>
<evidence type="ECO:0000313" key="4">
    <source>
        <dbReference type="EMBL" id="MFC5825066.1"/>
    </source>
</evidence>
<dbReference type="Proteomes" id="UP001596058">
    <property type="component" value="Unassembled WGS sequence"/>
</dbReference>
<dbReference type="SUPFAM" id="SSF52777">
    <property type="entry name" value="CoA-dependent acyltransferases"/>
    <property type="match status" value="2"/>
</dbReference>
<dbReference type="InterPro" id="IPR004255">
    <property type="entry name" value="O-acyltransferase_WSD1_N"/>
</dbReference>
<reference evidence="5" key="1">
    <citation type="journal article" date="2019" name="Int. J. Syst. Evol. Microbiol.">
        <title>The Global Catalogue of Microorganisms (GCM) 10K type strain sequencing project: providing services to taxonomists for standard genome sequencing and annotation.</title>
        <authorList>
            <consortium name="The Broad Institute Genomics Platform"/>
            <consortium name="The Broad Institute Genome Sequencing Center for Infectious Disease"/>
            <person name="Wu L."/>
            <person name="Ma J."/>
        </authorList>
    </citation>
    <scope>NUCLEOTIDE SEQUENCE [LARGE SCALE GENOMIC DNA]</scope>
    <source>
        <strain evidence="5">CCUG 53903</strain>
    </source>
</reference>